<sequence length="198" mass="21905">MYSATHESSINFRFHYSLLQEGTTAVIDGSDYEWSMRQNTRLYSMNEDGGAKGHYLYVDENGSLKADGGENSASTFTVYTLSEDADLVMLKVEDSADATEKFVAVDTNTDTVIVKALPSGTLGKLNNSKKAKSSQSDILFYKIAREPGSTQFYLKSYLKSSLKDSISVDRIVGFDHDGVPIKTTDVQQGLLESLFKIY</sequence>
<dbReference type="OrthoDB" id="10457516at2759"/>
<accession>A0A3M6UAD2</accession>
<evidence type="ECO:0000313" key="2">
    <source>
        <dbReference type="Proteomes" id="UP000275408"/>
    </source>
</evidence>
<dbReference type="EMBL" id="RCHS01001930">
    <property type="protein sequence ID" value="RMX50642.1"/>
    <property type="molecule type" value="Genomic_DNA"/>
</dbReference>
<dbReference type="Proteomes" id="UP000275408">
    <property type="component" value="Unassembled WGS sequence"/>
</dbReference>
<name>A0A3M6UAD2_POCDA</name>
<evidence type="ECO:0000313" key="1">
    <source>
        <dbReference type="EMBL" id="RMX50642.1"/>
    </source>
</evidence>
<comment type="caution">
    <text evidence="1">The sequence shown here is derived from an EMBL/GenBank/DDBJ whole genome shotgun (WGS) entry which is preliminary data.</text>
</comment>
<gene>
    <name evidence="1" type="ORF">pdam_00009651</name>
</gene>
<reference evidence="1 2" key="1">
    <citation type="journal article" date="2018" name="Sci. Rep.">
        <title>Comparative analysis of the Pocillopora damicornis genome highlights role of immune system in coral evolution.</title>
        <authorList>
            <person name="Cunning R."/>
            <person name="Bay R.A."/>
            <person name="Gillette P."/>
            <person name="Baker A.C."/>
            <person name="Traylor-Knowles N."/>
        </authorList>
    </citation>
    <scope>NUCLEOTIDE SEQUENCE [LARGE SCALE GENOMIC DNA]</scope>
    <source>
        <strain evidence="1">RSMAS</strain>
        <tissue evidence="1">Whole animal</tissue>
    </source>
</reference>
<proteinExistence type="predicted"/>
<organism evidence="1 2">
    <name type="scientific">Pocillopora damicornis</name>
    <name type="common">Cauliflower coral</name>
    <name type="synonym">Millepora damicornis</name>
    <dbReference type="NCBI Taxonomy" id="46731"/>
    <lineage>
        <taxon>Eukaryota</taxon>
        <taxon>Metazoa</taxon>
        <taxon>Cnidaria</taxon>
        <taxon>Anthozoa</taxon>
        <taxon>Hexacorallia</taxon>
        <taxon>Scleractinia</taxon>
        <taxon>Astrocoeniina</taxon>
        <taxon>Pocilloporidae</taxon>
        <taxon>Pocillopora</taxon>
    </lineage>
</organism>
<keyword evidence="2" id="KW-1185">Reference proteome</keyword>
<dbReference type="AlphaFoldDB" id="A0A3M6UAD2"/>
<protein>
    <submittedName>
        <fullName evidence="1">Uncharacterized protein</fullName>
    </submittedName>
</protein>